<organism evidence="3 4">
    <name type="scientific">Rubinisphaera italica</name>
    <dbReference type="NCBI Taxonomy" id="2527969"/>
    <lineage>
        <taxon>Bacteria</taxon>
        <taxon>Pseudomonadati</taxon>
        <taxon>Planctomycetota</taxon>
        <taxon>Planctomycetia</taxon>
        <taxon>Planctomycetales</taxon>
        <taxon>Planctomycetaceae</taxon>
        <taxon>Rubinisphaera</taxon>
    </lineage>
</organism>
<dbReference type="Proteomes" id="UP000316095">
    <property type="component" value="Unassembled WGS sequence"/>
</dbReference>
<evidence type="ECO:0000313" key="3">
    <source>
        <dbReference type="EMBL" id="TWT64440.1"/>
    </source>
</evidence>
<gene>
    <name evidence="3" type="ORF">Pan54_52040</name>
</gene>
<evidence type="ECO:0000256" key="1">
    <source>
        <dbReference type="SAM" id="MobiDB-lite"/>
    </source>
</evidence>
<dbReference type="AlphaFoldDB" id="A0A5C5XNA6"/>
<name>A0A5C5XNA6_9PLAN</name>
<proteinExistence type="predicted"/>
<keyword evidence="4" id="KW-1185">Reference proteome</keyword>
<feature type="region of interest" description="Disordered" evidence="1">
    <location>
        <begin position="51"/>
        <end position="129"/>
    </location>
</feature>
<evidence type="ECO:0000313" key="4">
    <source>
        <dbReference type="Proteomes" id="UP000316095"/>
    </source>
</evidence>
<keyword evidence="2" id="KW-0472">Membrane</keyword>
<feature type="compositionally biased region" description="Polar residues" evidence="1">
    <location>
        <begin position="95"/>
        <end position="111"/>
    </location>
</feature>
<protein>
    <submittedName>
        <fullName evidence="3">Uncharacterized protein</fullName>
    </submittedName>
</protein>
<dbReference type="EMBL" id="SJPG01000001">
    <property type="protein sequence ID" value="TWT64440.1"/>
    <property type="molecule type" value="Genomic_DNA"/>
</dbReference>
<feature type="compositionally biased region" description="Basic and acidic residues" evidence="1">
    <location>
        <begin position="112"/>
        <end position="129"/>
    </location>
</feature>
<feature type="transmembrane region" description="Helical" evidence="2">
    <location>
        <begin position="6"/>
        <end position="25"/>
    </location>
</feature>
<comment type="caution">
    <text evidence="3">The sequence shown here is derived from an EMBL/GenBank/DDBJ whole genome shotgun (WGS) entry which is preliminary data.</text>
</comment>
<reference evidence="3 4" key="1">
    <citation type="submission" date="2019-02" db="EMBL/GenBank/DDBJ databases">
        <title>Deep-cultivation of Planctomycetes and their phenomic and genomic characterization uncovers novel biology.</title>
        <authorList>
            <person name="Wiegand S."/>
            <person name="Jogler M."/>
            <person name="Boedeker C."/>
            <person name="Pinto D."/>
            <person name="Vollmers J."/>
            <person name="Rivas-Marin E."/>
            <person name="Kohn T."/>
            <person name="Peeters S.H."/>
            <person name="Heuer A."/>
            <person name="Rast P."/>
            <person name="Oberbeckmann S."/>
            <person name="Bunk B."/>
            <person name="Jeske O."/>
            <person name="Meyerdierks A."/>
            <person name="Storesund J.E."/>
            <person name="Kallscheuer N."/>
            <person name="Luecker S."/>
            <person name="Lage O.M."/>
            <person name="Pohl T."/>
            <person name="Merkel B.J."/>
            <person name="Hornburger P."/>
            <person name="Mueller R.-W."/>
            <person name="Bruemmer F."/>
            <person name="Labrenz M."/>
            <person name="Spormann A.M."/>
            <person name="Op Den Camp H."/>
            <person name="Overmann J."/>
            <person name="Amann R."/>
            <person name="Jetten M.S.M."/>
            <person name="Mascher T."/>
            <person name="Medema M.H."/>
            <person name="Devos D.P."/>
            <person name="Kaster A.-K."/>
            <person name="Ovreas L."/>
            <person name="Rohde M."/>
            <person name="Galperin M.Y."/>
            <person name="Jogler C."/>
        </authorList>
    </citation>
    <scope>NUCLEOTIDE SEQUENCE [LARGE SCALE GENOMIC DNA]</scope>
    <source>
        <strain evidence="3 4">Pan54</strain>
    </source>
</reference>
<keyword evidence="2" id="KW-0812">Transmembrane</keyword>
<sequence length="144" mass="15312">MANGDTLTLWVGGTLFGLGCGLMIARSIPAVEQTAPAKAIMSKAATIEPAGHLSDPAIAPTPQTLERSGFYPRNVGQKIEPPRLLPPGNAMPVSEAQSQPAQPEYSSTSTPDFRKELEASSQELPKEALDELTKIRDLIESGDE</sequence>
<dbReference type="RefSeq" id="WP_146506153.1">
    <property type="nucleotide sequence ID" value="NZ_SJPG01000001.1"/>
</dbReference>
<evidence type="ECO:0000256" key="2">
    <source>
        <dbReference type="SAM" id="Phobius"/>
    </source>
</evidence>
<keyword evidence="2" id="KW-1133">Transmembrane helix</keyword>
<accession>A0A5C5XNA6</accession>